<dbReference type="PROSITE" id="PS00061">
    <property type="entry name" value="ADH_SHORT"/>
    <property type="match status" value="1"/>
</dbReference>
<dbReference type="PANTHER" id="PTHR42898:SF6">
    <property type="entry name" value="NADP-DEPENDENT MANNITOL DEHYDROGENASE"/>
    <property type="match status" value="1"/>
</dbReference>
<dbReference type="InterPro" id="IPR036291">
    <property type="entry name" value="NAD(P)-bd_dom_sf"/>
</dbReference>
<evidence type="ECO:0000313" key="3">
    <source>
        <dbReference type="EMBL" id="AKS43258.1"/>
    </source>
</evidence>
<comment type="similarity">
    <text evidence="1">Belongs to the short-chain dehydrogenases/reductases (SDR) family.</text>
</comment>
<dbReference type="KEGG" id="wma:WM2015_2901"/>
<dbReference type="Proteomes" id="UP000066624">
    <property type="component" value="Chromosome"/>
</dbReference>
<evidence type="ECO:0000313" key="4">
    <source>
        <dbReference type="Proteomes" id="UP000066624"/>
    </source>
</evidence>
<dbReference type="Gene3D" id="3.40.50.720">
    <property type="entry name" value="NAD(P)-binding Rossmann-like Domain"/>
    <property type="match status" value="1"/>
</dbReference>
<protein>
    <submittedName>
        <fullName evidence="3">Tropinone reductase</fullName>
    </submittedName>
</protein>
<dbReference type="FunFam" id="3.40.50.720:FF:000084">
    <property type="entry name" value="Short-chain dehydrogenase reductase"/>
    <property type="match status" value="1"/>
</dbReference>
<dbReference type="Pfam" id="PF13561">
    <property type="entry name" value="adh_short_C2"/>
    <property type="match status" value="1"/>
</dbReference>
<dbReference type="NCBIfam" id="NF006693">
    <property type="entry name" value="PRK09242.1"/>
    <property type="match status" value="1"/>
</dbReference>
<accession>A0A0K0XZZ2</accession>
<proteinExistence type="inferred from homology"/>
<dbReference type="GO" id="GO:0016491">
    <property type="term" value="F:oxidoreductase activity"/>
    <property type="evidence" value="ECO:0007669"/>
    <property type="project" value="UniProtKB-KW"/>
</dbReference>
<dbReference type="PRINTS" id="PR00080">
    <property type="entry name" value="SDRFAMILY"/>
</dbReference>
<dbReference type="PRINTS" id="PR00081">
    <property type="entry name" value="GDHRDH"/>
</dbReference>
<dbReference type="AlphaFoldDB" id="A0A0K0XZZ2"/>
<keyword evidence="4" id="KW-1185">Reference proteome</keyword>
<dbReference type="STRING" id="1579979.WM2015_2901"/>
<dbReference type="InterPro" id="IPR002347">
    <property type="entry name" value="SDR_fam"/>
</dbReference>
<keyword evidence="2" id="KW-0560">Oxidoreductase</keyword>
<dbReference type="PATRIC" id="fig|1579979.3.peg.2967"/>
<name>A0A0K0XZZ2_9GAMM</name>
<evidence type="ECO:0000256" key="2">
    <source>
        <dbReference type="ARBA" id="ARBA00023002"/>
    </source>
</evidence>
<sequence>MSGPDALWRLDGRRALVTGASRGIGLAAARMLAERGAEVWMSARGAADLEAAAETLRAEGLKVHAVPGDVTRPEDRTVLLAAVGERLDMLINNVGTNRRKRVLDYAPGELDQLLDTNLIAAFELTRAAHPLLKKAGQASVVNISSVAGHTHLRTGAPYAMSKAALNQLTRNLAVEWAGDGIRVNAVSPWYIDTPLARQVLDDPDYRSQVLERTPMGRIGRPEEVAGTIAFLCLPVAGYVTGQVISVDGGFSVFGF</sequence>
<dbReference type="PANTHER" id="PTHR42898">
    <property type="entry name" value="TROPINONE REDUCTASE"/>
    <property type="match status" value="1"/>
</dbReference>
<evidence type="ECO:0000256" key="1">
    <source>
        <dbReference type="ARBA" id="ARBA00006484"/>
    </source>
</evidence>
<dbReference type="OrthoDB" id="9804774at2"/>
<gene>
    <name evidence="3" type="ORF">WM2015_2901</name>
</gene>
<dbReference type="NCBIfam" id="NF005559">
    <property type="entry name" value="PRK07231.1"/>
    <property type="match status" value="1"/>
</dbReference>
<dbReference type="EMBL" id="CP012154">
    <property type="protein sequence ID" value="AKS43258.1"/>
    <property type="molecule type" value="Genomic_DNA"/>
</dbReference>
<dbReference type="SUPFAM" id="SSF51735">
    <property type="entry name" value="NAD(P)-binding Rossmann-fold domains"/>
    <property type="match status" value="1"/>
</dbReference>
<dbReference type="InterPro" id="IPR020904">
    <property type="entry name" value="Sc_DH/Rdtase_CS"/>
</dbReference>
<reference evidence="3 4" key="1">
    <citation type="submission" date="2015-07" db="EMBL/GenBank/DDBJ databases">
        <authorList>
            <person name="Noorani M."/>
        </authorList>
    </citation>
    <scope>NUCLEOTIDE SEQUENCE [LARGE SCALE GENOMIC DNA]</scope>
    <source>
        <strain evidence="3 4">KCTC 42284</strain>
    </source>
</reference>
<dbReference type="RefSeq" id="WP_049726757.1">
    <property type="nucleotide sequence ID" value="NZ_CP012154.1"/>
</dbReference>
<dbReference type="InterPro" id="IPR045000">
    <property type="entry name" value="TR"/>
</dbReference>
<organism evidence="3 4">
    <name type="scientific">Wenzhouxiangella marina</name>
    <dbReference type="NCBI Taxonomy" id="1579979"/>
    <lineage>
        <taxon>Bacteria</taxon>
        <taxon>Pseudomonadati</taxon>
        <taxon>Pseudomonadota</taxon>
        <taxon>Gammaproteobacteria</taxon>
        <taxon>Chromatiales</taxon>
        <taxon>Wenzhouxiangellaceae</taxon>
        <taxon>Wenzhouxiangella</taxon>
    </lineage>
</organism>